<dbReference type="InterPro" id="IPR037200">
    <property type="entry name" value="Isy1_sf"/>
</dbReference>
<keyword evidence="5" id="KW-0539">Nucleus</keyword>
<comment type="subcellular location">
    <subcellularLocation>
        <location evidence="1">Nucleus</location>
    </subcellularLocation>
</comment>
<dbReference type="Pfam" id="PF06246">
    <property type="entry name" value="Isy1"/>
    <property type="match status" value="1"/>
</dbReference>
<protein>
    <recommendedName>
        <fullName evidence="8">Pre-mRNA-splicing factor ISY1</fullName>
    </recommendedName>
</protein>
<keyword evidence="3" id="KW-0747">Spliceosome</keyword>
<accession>A0A0W4ZH98</accession>
<dbReference type="FunFam" id="1.10.287.660:FF:000001">
    <property type="entry name" value="pre-mRNA-splicing factor ISY1 homolog"/>
    <property type="match status" value="1"/>
</dbReference>
<evidence type="ECO:0000256" key="4">
    <source>
        <dbReference type="ARBA" id="ARBA00023187"/>
    </source>
</evidence>
<keyword evidence="4" id="KW-0508">mRNA splicing</keyword>
<dbReference type="SUPFAM" id="SSF140102">
    <property type="entry name" value="ISY1 domain-like"/>
    <property type="match status" value="1"/>
</dbReference>
<evidence type="ECO:0000313" key="7">
    <source>
        <dbReference type="Proteomes" id="UP000054454"/>
    </source>
</evidence>
<organism evidence="6 7">
    <name type="scientific">Pneumocystis carinii (strain B80)</name>
    <name type="common">Rat pneumocystis pneumonia agent</name>
    <name type="synonym">Pneumocystis carinii f. sp. carinii</name>
    <dbReference type="NCBI Taxonomy" id="1408658"/>
    <lineage>
        <taxon>Eukaryota</taxon>
        <taxon>Fungi</taxon>
        <taxon>Dikarya</taxon>
        <taxon>Ascomycota</taxon>
        <taxon>Taphrinomycotina</taxon>
        <taxon>Pneumocystomycetes</taxon>
        <taxon>Pneumocystaceae</taxon>
        <taxon>Pneumocystis</taxon>
    </lineage>
</organism>
<keyword evidence="7" id="KW-1185">Reference proteome</keyword>
<evidence type="ECO:0000256" key="2">
    <source>
        <dbReference type="ARBA" id="ARBA00007002"/>
    </source>
</evidence>
<dbReference type="GeneID" id="28936929"/>
<comment type="caution">
    <text evidence="6">The sequence shown here is derived from an EMBL/GenBank/DDBJ whole genome shotgun (WGS) entry which is preliminary data.</text>
</comment>
<dbReference type="InterPro" id="IPR009360">
    <property type="entry name" value="Isy1"/>
</dbReference>
<dbReference type="GO" id="GO:0000974">
    <property type="term" value="C:Prp19 complex"/>
    <property type="evidence" value="ECO:0007669"/>
    <property type="project" value="UniProtKB-ARBA"/>
</dbReference>
<dbReference type="RefSeq" id="XP_018225613.1">
    <property type="nucleotide sequence ID" value="XM_018370726.1"/>
</dbReference>
<reference evidence="7" key="1">
    <citation type="journal article" date="2016" name="Nat. Commun.">
        <title>Genome analysis of three Pneumocystis species reveals adaptation mechanisms to life exclusively in mammalian hosts.</title>
        <authorList>
            <person name="Ma L."/>
            <person name="Chen Z."/>
            <person name="Huang D.W."/>
            <person name="Kutty G."/>
            <person name="Ishihara M."/>
            <person name="Wang H."/>
            <person name="Abouelleil A."/>
            <person name="Bishop L."/>
            <person name="Davey E."/>
            <person name="Deng R."/>
            <person name="Deng X."/>
            <person name="Fan L."/>
            <person name="Fantoni G."/>
            <person name="Fitzgerald M."/>
            <person name="Gogineni E."/>
            <person name="Goldberg J.M."/>
            <person name="Handley G."/>
            <person name="Hu X."/>
            <person name="Huber C."/>
            <person name="Jiao X."/>
            <person name="Jones K."/>
            <person name="Levin J.Z."/>
            <person name="Liu Y."/>
            <person name="Macdonald P."/>
            <person name="Melnikov A."/>
            <person name="Raley C."/>
            <person name="Sassi M."/>
            <person name="Sherman B.T."/>
            <person name="Song X."/>
            <person name="Sykes S."/>
            <person name="Tran B."/>
            <person name="Walsh L."/>
            <person name="Xia Y."/>
            <person name="Yang J."/>
            <person name="Young S."/>
            <person name="Zeng Q."/>
            <person name="Zheng X."/>
            <person name="Stephens R."/>
            <person name="Nusbaum C."/>
            <person name="Birren B.W."/>
            <person name="Azadi P."/>
            <person name="Lempicki R.A."/>
            <person name="Cuomo C.A."/>
            <person name="Kovacs J.A."/>
        </authorList>
    </citation>
    <scope>NUCLEOTIDE SEQUENCE [LARGE SCALE GENOMIC DNA]</scope>
    <source>
        <strain evidence="7">B80</strain>
    </source>
</reference>
<dbReference type="InterPro" id="IPR029012">
    <property type="entry name" value="Helix_hairpin_bin_sf"/>
</dbReference>
<evidence type="ECO:0000256" key="3">
    <source>
        <dbReference type="ARBA" id="ARBA00022728"/>
    </source>
</evidence>
<dbReference type="AlphaFoldDB" id="A0A0W4ZH98"/>
<dbReference type="Proteomes" id="UP000054454">
    <property type="component" value="Unassembled WGS sequence"/>
</dbReference>
<name>A0A0W4ZH98_PNEC8</name>
<sequence length="235" mass="27670">MARNSEKAQSMLYRFRASQAAELGIIDTGSQRRPKLITEVNSIQACEKWRGQVVKEIYRKISKIQDPSLTDYQIRDLNDDINKMMREKHMWEIQLRNLQGPNYMRFGPKMVDAEGREIPGHRGYKYFGRAKELPGVKELFDELVPKPPPKPKISETLYKTLDASYFGYQDENDDRLLEFEKQREKESIEAMLNSTEGDPKQDWSSIPDLYIPNQKEIEEFLLQKRKQILLEKYST</sequence>
<dbReference type="OrthoDB" id="1739576at2759"/>
<comment type="similarity">
    <text evidence="2">Belongs to the ISY1 family.</text>
</comment>
<evidence type="ECO:0008006" key="8">
    <source>
        <dbReference type="Google" id="ProtNLM"/>
    </source>
</evidence>
<dbReference type="GO" id="GO:0005684">
    <property type="term" value="C:U2-type spliceosomal complex"/>
    <property type="evidence" value="ECO:0007669"/>
    <property type="project" value="UniProtKB-ARBA"/>
</dbReference>
<dbReference type="Gene3D" id="1.10.287.660">
    <property type="entry name" value="Helix hairpin bin"/>
    <property type="match status" value="1"/>
</dbReference>
<evidence type="ECO:0000256" key="1">
    <source>
        <dbReference type="ARBA" id="ARBA00004123"/>
    </source>
</evidence>
<dbReference type="PANTHER" id="PTHR13021">
    <property type="entry name" value="PRE-MRNA-SPLICING FACTOR ISY1"/>
    <property type="match status" value="1"/>
</dbReference>
<evidence type="ECO:0000256" key="5">
    <source>
        <dbReference type="ARBA" id="ARBA00023242"/>
    </source>
</evidence>
<proteinExistence type="inferred from homology"/>
<dbReference type="GO" id="GO:0071014">
    <property type="term" value="C:post-mRNA release spliceosomal complex"/>
    <property type="evidence" value="ECO:0007669"/>
    <property type="project" value="UniProtKB-ARBA"/>
</dbReference>
<gene>
    <name evidence="6" type="ORF">T552_02171</name>
</gene>
<dbReference type="GO" id="GO:0000350">
    <property type="term" value="P:generation of catalytic spliceosome for second transesterification step"/>
    <property type="evidence" value="ECO:0007669"/>
    <property type="project" value="InterPro"/>
</dbReference>
<dbReference type="EMBL" id="LFVZ01000009">
    <property type="protein sequence ID" value="KTW27731.1"/>
    <property type="molecule type" value="Genomic_DNA"/>
</dbReference>
<evidence type="ECO:0000313" key="6">
    <source>
        <dbReference type="EMBL" id="KTW27731.1"/>
    </source>
</evidence>
<keyword evidence="3" id="KW-0507">mRNA processing</keyword>
<dbReference type="VEuPathDB" id="FungiDB:T552_02171"/>